<protein>
    <recommendedName>
        <fullName evidence="3">glutamate formimidoyltransferase</fullName>
        <ecNumber evidence="3">2.1.2.5</ecNumber>
    </recommendedName>
</protein>
<evidence type="ECO:0000256" key="2">
    <source>
        <dbReference type="ARBA" id="ARBA00005082"/>
    </source>
</evidence>
<dbReference type="InterPro" id="IPR012886">
    <property type="entry name" value="Formiminotransferase_N"/>
</dbReference>
<evidence type="ECO:0000259" key="9">
    <source>
        <dbReference type="SMART" id="SM01222"/>
    </source>
</evidence>
<evidence type="ECO:0000256" key="6">
    <source>
        <dbReference type="ARBA" id="ARBA00022808"/>
    </source>
</evidence>
<dbReference type="Gene3D" id="3.30.990.10">
    <property type="entry name" value="Formiminotransferase, N-terminal subdomain"/>
    <property type="match status" value="1"/>
</dbReference>
<gene>
    <name evidence="10" type="primary">ftcD</name>
    <name evidence="10" type="ORF">GCM10023149_34900</name>
</gene>
<comment type="pathway">
    <text evidence="2">Amino-acid degradation; L-histidine degradation into L-glutamate; L-glutamate from N-formimidoyl-L-glutamate (transferase route): step 1/1.</text>
</comment>
<keyword evidence="5" id="KW-0808">Transferase</keyword>
<comment type="subcellular location">
    <subcellularLocation>
        <location evidence="1">Cytoplasm</location>
    </subcellularLocation>
</comment>
<keyword evidence="7" id="KW-0290">Folate-binding</keyword>
<sequence>MKRIIECVPNFSEGINTGVINAMANEIAGTTGVKLLNVDPGKDANRTVITFAGEPEGVIEAAFLAIKKAGELIDMRTQKGEHPRMGATDVCPLVPVSGVTMQEVVGYAARLAERVGNELGIPVYLYEESQPNKSRSDLAIIRSGEYEGFFSKIKQPGWQPDFGPLELDVKRGATVIGARNYLVAYNITLDTTSVPVANAIAYAVRQRGHKGVPGALKFVKAIGWYMEEYGAAQVSMNLTNISQTPVHTVFEEVKAQAAKHGTSLTGSELIGLVPLNALLQAGSFSRAQQGLQPDAAESELVYTAVKYLKLDALGEFDPQKRVIEYLLN</sequence>
<dbReference type="InterPro" id="IPR004227">
    <property type="entry name" value="Formiminotransferase_cat"/>
</dbReference>
<proteinExistence type="predicted"/>
<reference evidence="11" key="1">
    <citation type="journal article" date="2019" name="Int. J. Syst. Evol. Microbiol.">
        <title>The Global Catalogue of Microorganisms (GCM) 10K type strain sequencing project: providing services to taxonomists for standard genome sequencing and annotation.</title>
        <authorList>
            <consortium name="The Broad Institute Genomics Platform"/>
            <consortium name="The Broad Institute Genome Sequencing Center for Infectious Disease"/>
            <person name="Wu L."/>
            <person name="Ma J."/>
        </authorList>
    </citation>
    <scope>NUCLEOTIDE SEQUENCE [LARGE SCALE GENOMIC DNA]</scope>
    <source>
        <strain evidence="11">JCM 17705</strain>
    </source>
</reference>
<evidence type="ECO:0000256" key="4">
    <source>
        <dbReference type="ARBA" id="ARBA00022490"/>
    </source>
</evidence>
<evidence type="ECO:0000256" key="7">
    <source>
        <dbReference type="ARBA" id="ARBA00022954"/>
    </source>
</evidence>
<dbReference type="InterPro" id="IPR037070">
    <property type="entry name" value="Formiminotransferase_C_sf"/>
</dbReference>
<keyword evidence="11" id="KW-1185">Reference proteome</keyword>
<dbReference type="InterPro" id="IPR037064">
    <property type="entry name" value="Formiminotransferase_N_sf"/>
</dbReference>
<evidence type="ECO:0000256" key="3">
    <source>
        <dbReference type="ARBA" id="ARBA00012252"/>
    </source>
</evidence>
<dbReference type="PANTHER" id="PTHR12234">
    <property type="entry name" value="FORMIMINOTRANSFERASE-CYCLODEAMINASE"/>
    <property type="match status" value="1"/>
</dbReference>
<dbReference type="SMART" id="SM01221">
    <property type="entry name" value="FTCD"/>
    <property type="match status" value="1"/>
</dbReference>
<dbReference type="InterPro" id="IPR022384">
    <property type="entry name" value="FormiminoTrfase_cat_dom_sf"/>
</dbReference>
<keyword evidence="4" id="KW-0963">Cytoplasm</keyword>
<dbReference type="InterPro" id="IPR051623">
    <property type="entry name" value="FTCD"/>
</dbReference>
<keyword evidence="6" id="KW-0369">Histidine metabolism</keyword>
<evidence type="ECO:0000259" key="8">
    <source>
        <dbReference type="SMART" id="SM01221"/>
    </source>
</evidence>
<evidence type="ECO:0000256" key="5">
    <source>
        <dbReference type="ARBA" id="ARBA00022679"/>
    </source>
</evidence>
<organism evidence="10 11">
    <name type="scientific">Mucilaginibacter gynuensis</name>
    <dbReference type="NCBI Taxonomy" id="1302236"/>
    <lineage>
        <taxon>Bacteria</taxon>
        <taxon>Pseudomonadati</taxon>
        <taxon>Bacteroidota</taxon>
        <taxon>Sphingobacteriia</taxon>
        <taxon>Sphingobacteriales</taxon>
        <taxon>Sphingobacteriaceae</taxon>
        <taxon>Mucilaginibacter</taxon>
    </lineage>
</organism>
<name>A0ABP8GU16_9SPHI</name>
<evidence type="ECO:0000256" key="1">
    <source>
        <dbReference type="ARBA" id="ARBA00004496"/>
    </source>
</evidence>
<dbReference type="Gene3D" id="3.30.70.670">
    <property type="entry name" value="Formiminotransferase, C-terminal subdomain"/>
    <property type="match status" value="1"/>
</dbReference>
<feature type="domain" description="Formiminotransferase C-terminal subdomain" evidence="8">
    <location>
        <begin position="181"/>
        <end position="326"/>
    </location>
</feature>
<dbReference type="Pfam" id="PF02971">
    <property type="entry name" value="FTCD"/>
    <property type="match status" value="1"/>
</dbReference>
<dbReference type="PANTHER" id="PTHR12234:SF0">
    <property type="entry name" value="FORMIMIDOYLTRANSFERASE-CYCLODEAMINASE"/>
    <property type="match status" value="1"/>
</dbReference>
<dbReference type="EMBL" id="BAABFT010000009">
    <property type="protein sequence ID" value="GAA4329935.1"/>
    <property type="molecule type" value="Genomic_DNA"/>
</dbReference>
<dbReference type="RefSeq" id="WP_345212421.1">
    <property type="nucleotide sequence ID" value="NZ_BAABFT010000009.1"/>
</dbReference>
<dbReference type="InterPro" id="IPR013802">
    <property type="entry name" value="Formiminotransferase_C"/>
</dbReference>
<dbReference type="SMART" id="SM01222">
    <property type="entry name" value="FTCD_N"/>
    <property type="match status" value="1"/>
</dbReference>
<dbReference type="Pfam" id="PF07837">
    <property type="entry name" value="FTCD_N"/>
    <property type="match status" value="1"/>
</dbReference>
<dbReference type="EC" id="2.1.2.5" evidence="3"/>
<accession>A0ABP8GU16</accession>
<dbReference type="NCBIfam" id="TIGR02024">
    <property type="entry name" value="FtcD"/>
    <property type="match status" value="1"/>
</dbReference>
<feature type="domain" description="Formiminotransferase N-terminal subdomain" evidence="9">
    <location>
        <begin position="3"/>
        <end position="180"/>
    </location>
</feature>
<evidence type="ECO:0000313" key="11">
    <source>
        <dbReference type="Proteomes" id="UP001500582"/>
    </source>
</evidence>
<dbReference type="Proteomes" id="UP001500582">
    <property type="component" value="Unassembled WGS sequence"/>
</dbReference>
<comment type="caution">
    <text evidence="10">The sequence shown here is derived from an EMBL/GenBank/DDBJ whole genome shotgun (WGS) entry which is preliminary data.</text>
</comment>
<evidence type="ECO:0000313" key="10">
    <source>
        <dbReference type="EMBL" id="GAA4329935.1"/>
    </source>
</evidence>
<dbReference type="SUPFAM" id="SSF55116">
    <property type="entry name" value="Formiminotransferase domain of formiminotransferase-cyclodeaminase"/>
    <property type="match status" value="2"/>
</dbReference>